<reference evidence="1 2" key="1">
    <citation type="submission" date="2015-01" db="EMBL/GenBank/DDBJ databases">
        <title>Evolution of Trichinella species and genotypes.</title>
        <authorList>
            <person name="Korhonen P.K."/>
            <person name="Edoardo P."/>
            <person name="Giuseppe L.R."/>
            <person name="Gasser R.B."/>
        </authorList>
    </citation>
    <scope>NUCLEOTIDE SEQUENCE [LARGE SCALE GENOMIC DNA]</scope>
    <source>
        <strain evidence="1">ISS37</strain>
    </source>
</reference>
<keyword evidence="2" id="KW-1185">Reference proteome</keyword>
<evidence type="ECO:0000313" key="1">
    <source>
        <dbReference type="EMBL" id="KRX12450.1"/>
    </source>
</evidence>
<comment type="caution">
    <text evidence="1">The sequence shown here is derived from an EMBL/GenBank/DDBJ whole genome shotgun (WGS) entry which is preliminary data.</text>
</comment>
<evidence type="ECO:0000313" key="2">
    <source>
        <dbReference type="Proteomes" id="UP000054630"/>
    </source>
</evidence>
<accession>A0A0V0RDA2</accession>
<organism evidence="1 2">
    <name type="scientific">Trichinella nelsoni</name>
    <dbReference type="NCBI Taxonomy" id="6336"/>
    <lineage>
        <taxon>Eukaryota</taxon>
        <taxon>Metazoa</taxon>
        <taxon>Ecdysozoa</taxon>
        <taxon>Nematoda</taxon>
        <taxon>Enoplea</taxon>
        <taxon>Dorylaimia</taxon>
        <taxon>Trichinellida</taxon>
        <taxon>Trichinellidae</taxon>
        <taxon>Trichinella</taxon>
    </lineage>
</organism>
<proteinExistence type="predicted"/>
<name>A0A0V0RDA2_9BILA</name>
<dbReference type="STRING" id="6336.A0A0V0RDA2"/>
<feature type="non-terminal residue" evidence="1">
    <location>
        <position position="1"/>
    </location>
</feature>
<protein>
    <submittedName>
        <fullName evidence="1">Uncharacterized protein</fullName>
    </submittedName>
</protein>
<dbReference type="Proteomes" id="UP000054630">
    <property type="component" value="Unassembled WGS sequence"/>
</dbReference>
<dbReference type="AlphaFoldDB" id="A0A0V0RDA2"/>
<dbReference type="EMBL" id="JYDL01000393">
    <property type="protein sequence ID" value="KRX12450.1"/>
    <property type="molecule type" value="Genomic_DNA"/>
</dbReference>
<gene>
    <name evidence="1" type="ORF">T07_6410</name>
</gene>
<sequence length="161" mass="17272">LATHEEGGGRVVSGLPHECRAKRTDTEIQGAPTDARNVMCVPNTGHGLFWPLGSDSYPKVTVTFWSFAITSQNGLRRIQRAPKRPRKLPTYWLAASFRDSALPFACTPTKGGALNPPGQWARGTHQSNAVEYAGQTLPRVQGPLMGPAVASGDSGLQQCCT</sequence>